<dbReference type="InterPro" id="IPR050281">
    <property type="entry name" value="Flavin_monoamine_oxidase"/>
</dbReference>
<reference evidence="2" key="1">
    <citation type="submission" date="2022-11" db="EMBL/GenBank/DDBJ databases">
        <authorList>
            <person name="Petersen C."/>
        </authorList>
    </citation>
    <scope>NUCLEOTIDE SEQUENCE</scope>
    <source>
        <strain evidence="2">IBT 22155</strain>
    </source>
</reference>
<dbReference type="Proteomes" id="UP001149079">
    <property type="component" value="Unassembled WGS sequence"/>
</dbReference>
<organism evidence="2 3">
    <name type="scientific">Penicillium bovifimosum</name>
    <dbReference type="NCBI Taxonomy" id="126998"/>
    <lineage>
        <taxon>Eukaryota</taxon>
        <taxon>Fungi</taxon>
        <taxon>Dikarya</taxon>
        <taxon>Ascomycota</taxon>
        <taxon>Pezizomycotina</taxon>
        <taxon>Eurotiomycetes</taxon>
        <taxon>Eurotiomycetidae</taxon>
        <taxon>Eurotiales</taxon>
        <taxon>Aspergillaceae</taxon>
        <taxon>Penicillium</taxon>
    </lineage>
</organism>
<dbReference type="InterPro" id="IPR036188">
    <property type="entry name" value="FAD/NAD-bd_sf"/>
</dbReference>
<dbReference type="AlphaFoldDB" id="A0A9W9L116"/>
<dbReference type="Gene3D" id="3.90.660.10">
    <property type="match status" value="1"/>
</dbReference>
<keyword evidence="3" id="KW-1185">Reference proteome</keyword>
<dbReference type="GeneID" id="81406639"/>
<evidence type="ECO:0000313" key="2">
    <source>
        <dbReference type="EMBL" id="KAJ5130686.1"/>
    </source>
</evidence>
<dbReference type="PANTHER" id="PTHR10742">
    <property type="entry name" value="FLAVIN MONOAMINE OXIDASE"/>
    <property type="match status" value="1"/>
</dbReference>
<dbReference type="GO" id="GO:0001716">
    <property type="term" value="F:L-amino-acid oxidase activity"/>
    <property type="evidence" value="ECO:0007669"/>
    <property type="project" value="TreeGrafter"/>
</dbReference>
<feature type="domain" description="Amine oxidase" evidence="1">
    <location>
        <begin position="119"/>
        <end position="595"/>
    </location>
</feature>
<protein>
    <recommendedName>
        <fullName evidence="1">Amine oxidase domain-containing protein</fullName>
    </recommendedName>
</protein>
<dbReference type="SUPFAM" id="SSF51905">
    <property type="entry name" value="FAD/NAD(P)-binding domain"/>
    <property type="match status" value="1"/>
</dbReference>
<dbReference type="Gene3D" id="1.10.10.1620">
    <property type="match status" value="1"/>
</dbReference>
<dbReference type="EMBL" id="JAPQKL010000005">
    <property type="protein sequence ID" value="KAJ5130686.1"/>
    <property type="molecule type" value="Genomic_DNA"/>
</dbReference>
<evidence type="ECO:0000259" key="1">
    <source>
        <dbReference type="Pfam" id="PF01593"/>
    </source>
</evidence>
<name>A0A9W9L116_9EURO</name>
<comment type="caution">
    <text evidence="2">The sequence shown here is derived from an EMBL/GenBank/DDBJ whole genome shotgun (WGS) entry which is preliminary data.</text>
</comment>
<evidence type="ECO:0000313" key="3">
    <source>
        <dbReference type="Proteomes" id="UP001149079"/>
    </source>
</evidence>
<dbReference type="InterPro" id="IPR002937">
    <property type="entry name" value="Amino_oxidase"/>
</dbReference>
<dbReference type="GO" id="GO:0009063">
    <property type="term" value="P:amino acid catabolic process"/>
    <property type="evidence" value="ECO:0007669"/>
    <property type="project" value="TreeGrafter"/>
</dbReference>
<dbReference type="OrthoDB" id="7777654at2759"/>
<dbReference type="Gene3D" id="3.50.50.60">
    <property type="entry name" value="FAD/NAD(P)-binding domain"/>
    <property type="match status" value="1"/>
</dbReference>
<dbReference type="Pfam" id="PF01593">
    <property type="entry name" value="Amino_oxidase"/>
    <property type="match status" value="1"/>
</dbReference>
<dbReference type="Gene3D" id="1.10.405.10">
    <property type="entry name" value="Guanine Nucleotide Dissociation Inhibitor, domain 1"/>
    <property type="match status" value="1"/>
</dbReference>
<accession>A0A9W9L116</accession>
<sequence>MTNDEKGGWFSVAFRRRLSKCTLGVDSLSTIHFPSKIFQKWEISLPPNLSRLSLRARWLNHVQAQASDNVVRAEWTQIEAPKKCLANPCNAGGQNHRGGSVVCGDALPLRICIIGAGVSGLYLAMILDDLGIPGLSYDILESRDRIGGRVYTHHFGDRRGSYYDVGAMRFPNIPPLARTFDLFSRCDATLVSYTYDSPECPRFYNGLTLQSNNIPETGQNCFLLGASQGGIVSDEVASQNPNAILQRAFEPFIARLAKDFSAGFEHLMKFDNLTMREYLTQEMKLDLSSVWYLETVCSASGLYDRAFTEAVLDAMDFDYPTATGSSPEWYRVAGGTSQVIHTMAARLSHRPLLEHRVKSIMQDPNNCDYPMSVHVDGEDKPRQYSAVFSTATLPCLRRMQLGPEILSAQQRAAVQSVHYDDSTKIAVRFRTAWWKTVCGIKGGQATTDLPIRTCVYPSDDSTVLLCSYTWGQDAHQMGSLLNCGSKSARRHLKQLVLDNLASLHQHCLDRSTGMACGYERTRRLLDHEFEDIHGHHWGGDPDSAGAFAYFGPGQFRAFYPALVQPAADGRMFLVGEACSTHHGWIAGSLESSYRAIRQYISILQSSGLIDAGKLDKLQQSWGLENVHSGHS</sequence>
<dbReference type="RefSeq" id="XP_056521065.1">
    <property type="nucleotide sequence ID" value="XM_056667469.1"/>
</dbReference>
<dbReference type="SUPFAM" id="SSF54373">
    <property type="entry name" value="FAD-linked reductases, C-terminal domain"/>
    <property type="match status" value="1"/>
</dbReference>
<proteinExistence type="predicted"/>
<reference evidence="2" key="2">
    <citation type="journal article" date="2023" name="IMA Fungus">
        <title>Comparative genomic study of the Penicillium genus elucidates a diverse pangenome and 15 lateral gene transfer events.</title>
        <authorList>
            <person name="Petersen C."/>
            <person name="Sorensen T."/>
            <person name="Nielsen M.R."/>
            <person name="Sondergaard T.E."/>
            <person name="Sorensen J.L."/>
            <person name="Fitzpatrick D.A."/>
            <person name="Frisvad J.C."/>
            <person name="Nielsen K.L."/>
        </authorList>
    </citation>
    <scope>NUCLEOTIDE SEQUENCE</scope>
    <source>
        <strain evidence="2">IBT 22155</strain>
    </source>
</reference>
<gene>
    <name evidence="2" type="ORF">N7515_006725</name>
</gene>
<dbReference type="PANTHER" id="PTHR10742:SF342">
    <property type="entry name" value="AMINE OXIDASE"/>
    <property type="match status" value="1"/>
</dbReference>